<feature type="binding site" evidence="7">
    <location>
        <position position="117"/>
    </location>
    <ligand>
        <name>(6S)-5,6,7,8-tetrahydrofolate</name>
        <dbReference type="ChEBI" id="CHEBI:57453"/>
    </ligand>
</feature>
<dbReference type="InterPro" id="IPR015421">
    <property type="entry name" value="PyrdxlP-dep_Trfase_major"/>
</dbReference>
<evidence type="ECO:0000313" key="10">
    <source>
        <dbReference type="Proteomes" id="UP000657931"/>
    </source>
</evidence>
<keyword evidence="3 7" id="KW-0554">One-carbon metabolism</keyword>
<dbReference type="EMBL" id="JACSQT010000009">
    <property type="protein sequence ID" value="MBD7938727.1"/>
    <property type="molecule type" value="Genomic_DNA"/>
</dbReference>
<name>A0ABR8QTG8_9BACI</name>
<comment type="catalytic activity">
    <reaction evidence="7">
        <text>(6R)-5,10-methylene-5,6,7,8-tetrahydrofolate + glycine + H2O = (6S)-5,6,7,8-tetrahydrofolate + L-serine</text>
        <dbReference type="Rhea" id="RHEA:15481"/>
        <dbReference type="ChEBI" id="CHEBI:15377"/>
        <dbReference type="ChEBI" id="CHEBI:15636"/>
        <dbReference type="ChEBI" id="CHEBI:33384"/>
        <dbReference type="ChEBI" id="CHEBI:57305"/>
        <dbReference type="ChEBI" id="CHEBI:57453"/>
        <dbReference type="EC" id="2.1.2.1"/>
    </reaction>
</comment>
<evidence type="ECO:0000259" key="8">
    <source>
        <dbReference type="Pfam" id="PF00464"/>
    </source>
</evidence>
<feature type="modified residue" description="N6-(pyridoxal phosphate)lysine" evidence="7">
    <location>
        <position position="226"/>
    </location>
</feature>
<dbReference type="InterPro" id="IPR049943">
    <property type="entry name" value="Ser_HO-MeTrfase-like"/>
</dbReference>
<dbReference type="SUPFAM" id="SSF53383">
    <property type="entry name" value="PLP-dependent transferases"/>
    <property type="match status" value="1"/>
</dbReference>
<evidence type="ECO:0000256" key="6">
    <source>
        <dbReference type="ARBA" id="ARBA00022898"/>
    </source>
</evidence>
<dbReference type="InterPro" id="IPR001085">
    <property type="entry name" value="Ser_HO-MeTrfase"/>
</dbReference>
<dbReference type="NCBIfam" id="NF000586">
    <property type="entry name" value="PRK00011.1"/>
    <property type="match status" value="1"/>
</dbReference>
<dbReference type="HAMAP" id="MF_00051">
    <property type="entry name" value="SHMT"/>
    <property type="match status" value="1"/>
</dbReference>
<evidence type="ECO:0000256" key="3">
    <source>
        <dbReference type="ARBA" id="ARBA00022563"/>
    </source>
</evidence>
<gene>
    <name evidence="7" type="primary">glyA</name>
    <name evidence="9" type="ORF">H9655_16960</name>
</gene>
<evidence type="ECO:0000313" key="9">
    <source>
        <dbReference type="EMBL" id="MBD7938727.1"/>
    </source>
</evidence>
<feature type="domain" description="Serine hydroxymethyltransferase-like" evidence="8">
    <location>
        <begin position="4"/>
        <end position="380"/>
    </location>
</feature>
<dbReference type="PANTHER" id="PTHR11680:SF35">
    <property type="entry name" value="SERINE HYDROXYMETHYLTRANSFERASE 1"/>
    <property type="match status" value="1"/>
</dbReference>
<accession>A0ABR8QTG8</accession>
<keyword evidence="7" id="KW-0963">Cytoplasm</keyword>
<dbReference type="RefSeq" id="WP_191816236.1">
    <property type="nucleotide sequence ID" value="NZ_JACSQT010000009.1"/>
</dbReference>
<dbReference type="CDD" id="cd00378">
    <property type="entry name" value="SHMT"/>
    <property type="match status" value="1"/>
</dbReference>
<dbReference type="PANTHER" id="PTHR11680">
    <property type="entry name" value="SERINE HYDROXYMETHYLTRANSFERASE"/>
    <property type="match status" value="1"/>
</dbReference>
<comment type="cofactor">
    <cofactor evidence="1 7">
        <name>pyridoxal 5'-phosphate</name>
        <dbReference type="ChEBI" id="CHEBI:597326"/>
    </cofactor>
</comment>
<proteinExistence type="inferred from homology"/>
<sequence>MKHLAQQDEQVFKSIQDELGRQRSKIELIASENFVSEAVMEAQGSVLTNKYAEGYPGRRYYGGCEHVDVVEDLARERAKQIFGAEHANVQPHSGAQANMAVYFTILEQGDTVLGMNLSHGGHLTHGSPVNFSGIQYNFVEYGVDETSHTINYDDVLAKAKEHKPKLIVAGASAYPRVIDFKRFREIADEVGAYLMVDMAHIAGLVAAGLHPNPVPYADFVTTTTHKTLRGPRGGMILCKEEFAKKIDKSIFPGIQGGPLMHVIAAKAVAFGEALEASFKEYAENIITNAKHLAESLKNEGIDIVSGGTDNHLLLVDVRSLGLTGKVAEKVLDEVGITVNKNTIPFDPESPFVTSGIRIGTAAVTSRGFAKKDMEEIASIIAFTLKNAEDEEKLAEASQRVEALTSKFILYPER</sequence>
<evidence type="ECO:0000256" key="1">
    <source>
        <dbReference type="ARBA" id="ARBA00001933"/>
    </source>
</evidence>
<reference evidence="9 10" key="1">
    <citation type="submission" date="2020-08" db="EMBL/GenBank/DDBJ databases">
        <title>A Genomic Blueprint of the Chicken Gut Microbiome.</title>
        <authorList>
            <person name="Gilroy R."/>
            <person name="Ravi A."/>
            <person name="Getino M."/>
            <person name="Pursley I."/>
            <person name="Horton D.L."/>
            <person name="Alikhan N.-F."/>
            <person name="Baker D."/>
            <person name="Gharbi K."/>
            <person name="Hall N."/>
            <person name="Watson M."/>
            <person name="Adriaenssens E.M."/>
            <person name="Foster-Nyarko E."/>
            <person name="Jarju S."/>
            <person name="Secka A."/>
            <person name="Antonio M."/>
            <person name="Oren A."/>
            <person name="Chaudhuri R."/>
            <person name="La Ragione R.M."/>
            <person name="Hildebrand F."/>
            <person name="Pallen M.J."/>
        </authorList>
    </citation>
    <scope>NUCLEOTIDE SEQUENCE [LARGE SCALE GENOMIC DNA]</scope>
    <source>
        <strain evidence="9 10">Sa5YUA1</strain>
    </source>
</reference>
<comment type="subcellular location">
    <subcellularLocation>
        <location evidence="7">Cytoplasm</location>
    </subcellularLocation>
</comment>
<organism evidence="9 10">
    <name type="scientific">Cytobacillus stercorigallinarum</name>
    <dbReference type="NCBI Taxonomy" id="2762240"/>
    <lineage>
        <taxon>Bacteria</taxon>
        <taxon>Bacillati</taxon>
        <taxon>Bacillota</taxon>
        <taxon>Bacilli</taxon>
        <taxon>Bacillales</taxon>
        <taxon>Bacillaceae</taxon>
        <taxon>Cytobacillus</taxon>
    </lineage>
</organism>
<dbReference type="Proteomes" id="UP000657931">
    <property type="component" value="Unassembled WGS sequence"/>
</dbReference>
<comment type="pathway">
    <text evidence="7">Amino-acid biosynthesis; glycine biosynthesis; glycine from L-serine: step 1/1.</text>
</comment>
<dbReference type="PIRSF" id="PIRSF000412">
    <property type="entry name" value="SHMT"/>
    <property type="match status" value="1"/>
</dbReference>
<dbReference type="Gene3D" id="3.40.640.10">
    <property type="entry name" value="Type I PLP-dependent aspartate aminotransferase-like (Major domain)"/>
    <property type="match status" value="1"/>
</dbReference>
<comment type="caution">
    <text evidence="9">The sequence shown here is derived from an EMBL/GenBank/DDBJ whole genome shotgun (WGS) entry which is preliminary data.</text>
</comment>
<feature type="binding site" evidence="7">
    <location>
        <begin position="349"/>
        <end position="351"/>
    </location>
    <ligand>
        <name>(6S)-5,6,7,8-tetrahydrofolate</name>
        <dbReference type="ChEBI" id="CHEBI:57453"/>
    </ligand>
</feature>
<comment type="subunit">
    <text evidence="7">Homodimer.</text>
</comment>
<dbReference type="EC" id="2.1.2.1" evidence="7"/>
<comment type="pathway">
    <text evidence="7">One-carbon metabolism; tetrahydrofolate interconversion.</text>
</comment>
<keyword evidence="4 7" id="KW-0028">Amino-acid biosynthesis</keyword>
<feature type="site" description="Plays an important role in substrate specificity" evidence="7">
    <location>
        <position position="225"/>
    </location>
</feature>
<protein>
    <recommendedName>
        <fullName evidence="7">Serine hydroxymethyltransferase</fullName>
        <shortName evidence="7">SHMT</shortName>
        <shortName evidence="7">Serine methylase</shortName>
        <ecNumber evidence="7">2.1.2.1</ecNumber>
    </recommendedName>
</protein>
<dbReference type="InterPro" id="IPR039429">
    <property type="entry name" value="SHMT-like_dom"/>
</dbReference>
<comment type="similarity">
    <text evidence="2 7">Belongs to the SHMT family.</text>
</comment>
<evidence type="ECO:0000256" key="7">
    <source>
        <dbReference type="HAMAP-Rule" id="MF_00051"/>
    </source>
</evidence>
<feature type="binding site" evidence="7">
    <location>
        <position position="240"/>
    </location>
    <ligand>
        <name>(6S)-5,6,7,8-tetrahydrofolate</name>
        <dbReference type="ChEBI" id="CHEBI:57453"/>
    </ligand>
</feature>
<evidence type="ECO:0000256" key="5">
    <source>
        <dbReference type="ARBA" id="ARBA00022679"/>
    </source>
</evidence>
<evidence type="ECO:0000256" key="4">
    <source>
        <dbReference type="ARBA" id="ARBA00022605"/>
    </source>
</evidence>
<dbReference type="PROSITE" id="PS00096">
    <property type="entry name" value="SHMT"/>
    <property type="match status" value="1"/>
</dbReference>
<dbReference type="InterPro" id="IPR015424">
    <property type="entry name" value="PyrdxlP-dep_Trfase"/>
</dbReference>
<dbReference type="InterPro" id="IPR015422">
    <property type="entry name" value="PyrdxlP-dep_Trfase_small"/>
</dbReference>
<keyword evidence="5 7" id="KW-0808">Transferase</keyword>
<keyword evidence="6 7" id="KW-0663">Pyridoxal phosphate</keyword>
<keyword evidence="10" id="KW-1185">Reference proteome</keyword>
<dbReference type="Pfam" id="PF00464">
    <property type="entry name" value="SHMT"/>
    <property type="match status" value="1"/>
</dbReference>
<dbReference type="Gene3D" id="3.90.1150.10">
    <property type="entry name" value="Aspartate Aminotransferase, domain 1"/>
    <property type="match status" value="1"/>
</dbReference>
<feature type="binding site" evidence="7">
    <location>
        <begin position="121"/>
        <end position="123"/>
    </location>
    <ligand>
        <name>(6S)-5,6,7,8-tetrahydrofolate</name>
        <dbReference type="ChEBI" id="CHEBI:57453"/>
    </ligand>
</feature>
<comment type="function">
    <text evidence="7">Catalyzes the reversible interconversion of serine and glycine with tetrahydrofolate (THF) serving as the one-carbon carrier. This reaction serves as the major source of one-carbon groups required for the biosynthesis of purines, thymidylate, methionine, and other important biomolecules. Also exhibits THF-independent aldolase activity toward beta-hydroxyamino acids, producing glycine and aldehydes, via a retro-aldol mechanism.</text>
</comment>
<evidence type="ECO:0000256" key="2">
    <source>
        <dbReference type="ARBA" id="ARBA00006376"/>
    </source>
</evidence>
<dbReference type="InterPro" id="IPR019798">
    <property type="entry name" value="Ser_HO-MeTrfase_PLP_BS"/>
</dbReference>